<dbReference type="EMBL" id="QSBY01000017">
    <property type="protein sequence ID" value="RHW66964.1"/>
    <property type="molecule type" value="Genomic_DNA"/>
</dbReference>
<evidence type="ECO:0000313" key="2">
    <source>
        <dbReference type="EMBL" id="RHW66964.1"/>
    </source>
</evidence>
<dbReference type="AlphaFoldDB" id="A0A3L6KR96"/>
<dbReference type="Proteomes" id="UP000266743">
    <property type="component" value="Unassembled WGS sequence"/>
</dbReference>
<name>A0A3L6KR96_9TRYP</name>
<gene>
    <name evidence="2" type="ORF">DPX39_000067100</name>
</gene>
<evidence type="ECO:0000313" key="3">
    <source>
        <dbReference type="Proteomes" id="UP000266743"/>
    </source>
</evidence>
<keyword evidence="1" id="KW-0812">Transmembrane</keyword>
<protein>
    <submittedName>
        <fullName evidence="2">Uncharacterized protein</fullName>
    </submittedName>
</protein>
<feature type="transmembrane region" description="Helical" evidence="1">
    <location>
        <begin position="20"/>
        <end position="38"/>
    </location>
</feature>
<comment type="caution">
    <text evidence="2">The sequence shown here is derived from an EMBL/GenBank/DDBJ whole genome shotgun (WGS) entry which is preliminary data.</text>
</comment>
<evidence type="ECO:0000256" key="1">
    <source>
        <dbReference type="SAM" id="Phobius"/>
    </source>
</evidence>
<proteinExistence type="predicted"/>
<keyword evidence="1" id="KW-0472">Membrane</keyword>
<sequence length="72" mass="8253">MRPSGTLSFSSNLPYRSLSIPYWHFLALSFLIHFSGAFRRTFFINLLLRTPRSWLREGNTFEPTAATSAEAV</sequence>
<keyword evidence="1" id="KW-1133">Transmembrane helix</keyword>
<accession>A0A3L6KR96</accession>
<organism evidence="2 3">
    <name type="scientific">Trypanosoma brucei equiperdum</name>
    <dbReference type="NCBI Taxonomy" id="630700"/>
    <lineage>
        <taxon>Eukaryota</taxon>
        <taxon>Discoba</taxon>
        <taxon>Euglenozoa</taxon>
        <taxon>Kinetoplastea</taxon>
        <taxon>Metakinetoplastina</taxon>
        <taxon>Trypanosomatida</taxon>
        <taxon>Trypanosomatidae</taxon>
        <taxon>Trypanosoma</taxon>
    </lineage>
</organism>
<reference evidence="2 3" key="1">
    <citation type="submission" date="2018-09" db="EMBL/GenBank/DDBJ databases">
        <title>whole genome sequence of T. equiperdum IVM-t1 strain.</title>
        <authorList>
            <person name="Suganuma K."/>
        </authorList>
    </citation>
    <scope>NUCLEOTIDE SEQUENCE [LARGE SCALE GENOMIC DNA]</scope>
    <source>
        <strain evidence="2 3">IVM-t1</strain>
    </source>
</reference>